<keyword evidence="1" id="KW-0255">Endonuclease</keyword>
<dbReference type="Gene3D" id="3.40.960.10">
    <property type="entry name" value="VSR Endonuclease"/>
    <property type="match status" value="1"/>
</dbReference>
<keyword evidence="2" id="KW-1185">Reference proteome</keyword>
<comment type="caution">
    <text evidence="1">The sequence shown here is derived from an EMBL/GenBank/DDBJ whole genome shotgun (WGS) entry which is preliminary data.</text>
</comment>
<name>A0ABU1I124_9MICO</name>
<dbReference type="GO" id="GO:0004519">
    <property type="term" value="F:endonuclease activity"/>
    <property type="evidence" value="ECO:0007669"/>
    <property type="project" value="UniProtKB-KW"/>
</dbReference>
<dbReference type="Proteomes" id="UP001260188">
    <property type="component" value="Unassembled WGS sequence"/>
</dbReference>
<reference evidence="1 2" key="1">
    <citation type="submission" date="2023-08" db="EMBL/GenBank/DDBJ databases">
        <title>Functional and genomic diversity of the sorghum phyllosphere microbiome.</title>
        <authorList>
            <person name="Shade A."/>
        </authorList>
    </citation>
    <scope>NUCLEOTIDE SEQUENCE [LARGE SCALE GENOMIC DNA]</scope>
    <source>
        <strain evidence="1 2">SORGH_AS_0919</strain>
    </source>
</reference>
<proteinExistence type="predicted"/>
<protein>
    <submittedName>
        <fullName evidence="1">Very-short-patch-repair endonuclease</fullName>
    </submittedName>
</protein>
<keyword evidence="1" id="KW-0540">Nuclease</keyword>
<evidence type="ECO:0000313" key="1">
    <source>
        <dbReference type="EMBL" id="MDR6167202.1"/>
    </source>
</evidence>
<evidence type="ECO:0000313" key="2">
    <source>
        <dbReference type="Proteomes" id="UP001260188"/>
    </source>
</evidence>
<organism evidence="1 2">
    <name type="scientific">Microbacterium paludicola</name>
    <dbReference type="NCBI Taxonomy" id="300019"/>
    <lineage>
        <taxon>Bacteria</taxon>
        <taxon>Bacillati</taxon>
        <taxon>Actinomycetota</taxon>
        <taxon>Actinomycetes</taxon>
        <taxon>Micrococcales</taxon>
        <taxon>Microbacteriaceae</taxon>
        <taxon>Microbacterium</taxon>
    </lineage>
</organism>
<sequence length="293" mass="31711">MDPHASSAWLPSEIMELHCWSTSDLRAGGLRKRDIADAVAAGRLVRPRRGSYLVADAPPSAAAAVSLGGRLTCVSLLRLLGVFVLEPSGPHVQLPRTASRVPTPEVGAGSRPVLHWTPPVAPRPRWFVCSSIIDALVRAVQCQSPRAAVATLDSALHLRLLHAADLDTVFAALPLRYRTLRRLIDGRAESGPETLMRLLLRGVAKTVELQVRIPGVGRVDLLVDGWLIVECDSDAHHSGLDARRRDGARDLAAAALGYLTLRPMASDIMWRPDRVLEAVRGALSRGIRPVPAR</sequence>
<dbReference type="RefSeq" id="WP_258039137.1">
    <property type="nucleotide sequence ID" value="NZ_JAVIZA010000001.1"/>
</dbReference>
<accession>A0ABU1I124</accession>
<dbReference type="EMBL" id="JAVIZA010000001">
    <property type="protein sequence ID" value="MDR6167202.1"/>
    <property type="molecule type" value="Genomic_DNA"/>
</dbReference>
<gene>
    <name evidence="1" type="ORF">QE367_001406</name>
</gene>
<keyword evidence="1" id="KW-0378">Hydrolase</keyword>